<dbReference type="SUPFAM" id="SSF47592">
    <property type="entry name" value="SWIB/MDM2 domain"/>
    <property type="match status" value="1"/>
</dbReference>
<dbReference type="RefSeq" id="XP_018192388.1">
    <property type="nucleotide sequence ID" value="XM_018330764.1"/>
</dbReference>
<organism evidence="4 5">
    <name type="scientific">Xylona heveae (strain CBS 132557 / TC161)</name>
    <dbReference type="NCBI Taxonomy" id="1328760"/>
    <lineage>
        <taxon>Eukaryota</taxon>
        <taxon>Fungi</taxon>
        <taxon>Dikarya</taxon>
        <taxon>Ascomycota</taxon>
        <taxon>Pezizomycotina</taxon>
        <taxon>Xylonomycetes</taxon>
        <taxon>Xylonales</taxon>
        <taxon>Xylonaceae</taxon>
        <taxon>Xylona</taxon>
    </lineage>
</organism>
<evidence type="ECO:0000256" key="1">
    <source>
        <dbReference type="SAM" id="MobiDB-lite"/>
    </source>
</evidence>
<dbReference type="STRING" id="1328760.A0A165JZX7"/>
<name>A0A165JZX7_XYLHT</name>
<dbReference type="OMA" id="KVWQYIR"/>
<feature type="domain" description="DEK-C" evidence="3">
    <location>
        <begin position="5"/>
        <end position="60"/>
    </location>
</feature>
<dbReference type="PROSITE" id="PS51998">
    <property type="entry name" value="DEK_C"/>
    <property type="match status" value="1"/>
</dbReference>
<feature type="region of interest" description="Disordered" evidence="1">
    <location>
        <begin position="70"/>
        <end position="128"/>
    </location>
</feature>
<dbReference type="CDD" id="cd10567">
    <property type="entry name" value="SWIB-MDM2_like"/>
    <property type="match status" value="1"/>
</dbReference>
<proteinExistence type="predicted"/>
<dbReference type="FunCoup" id="A0A165JZX7">
    <property type="interactions" value="170"/>
</dbReference>
<feature type="compositionally biased region" description="Low complexity" evidence="1">
    <location>
        <begin position="175"/>
        <end position="187"/>
    </location>
</feature>
<dbReference type="Gene3D" id="1.10.245.10">
    <property type="entry name" value="SWIB/MDM2 domain"/>
    <property type="match status" value="1"/>
</dbReference>
<gene>
    <name evidence="4" type="ORF">L228DRAFT_235847</name>
</gene>
<dbReference type="Pfam" id="PF08766">
    <property type="entry name" value="DEK_C"/>
    <property type="match status" value="1"/>
</dbReference>
<dbReference type="InParanoid" id="A0A165JZX7"/>
<dbReference type="InterPro" id="IPR014876">
    <property type="entry name" value="DEK_C"/>
</dbReference>
<dbReference type="SMART" id="SM00151">
    <property type="entry name" value="SWIB"/>
    <property type="match status" value="1"/>
</dbReference>
<dbReference type="Pfam" id="PF02201">
    <property type="entry name" value="SWIB"/>
    <property type="match status" value="1"/>
</dbReference>
<keyword evidence="5" id="KW-1185">Reference proteome</keyword>
<dbReference type="EMBL" id="KV407454">
    <property type="protein sequence ID" value="KZF26833.1"/>
    <property type="molecule type" value="Genomic_DNA"/>
</dbReference>
<dbReference type="Gene3D" id="1.10.10.60">
    <property type="entry name" value="Homeodomain-like"/>
    <property type="match status" value="1"/>
</dbReference>
<feature type="compositionally biased region" description="Basic residues" evidence="1">
    <location>
        <begin position="155"/>
        <end position="174"/>
    </location>
</feature>
<accession>A0A165JZX7</accession>
<feature type="region of interest" description="Disordered" evidence="1">
    <location>
        <begin position="141"/>
        <end position="204"/>
    </location>
</feature>
<dbReference type="OrthoDB" id="10251073at2759"/>
<feature type="domain" description="DM2" evidence="2">
    <location>
        <begin position="203"/>
        <end position="281"/>
    </location>
</feature>
<dbReference type="InterPro" id="IPR019835">
    <property type="entry name" value="SWIB_domain"/>
</dbReference>
<dbReference type="GeneID" id="28895901"/>
<feature type="compositionally biased region" description="Polar residues" evidence="1">
    <location>
        <begin position="77"/>
        <end position="88"/>
    </location>
</feature>
<reference evidence="4 5" key="1">
    <citation type="journal article" date="2016" name="Fungal Biol.">
        <title>The genome of Xylona heveae provides a window into fungal endophytism.</title>
        <authorList>
            <person name="Gazis R."/>
            <person name="Kuo A."/>
            <person name="Riley R."/>
            <person name="LaButti K."/>
            <person name="Lipzen A."/>
            <person name="Lin J."/>
            <person name="Amirebrahimi M."/>
            <person name="Hesse C.N."/>
            <person name="Spatafora J.W."/>
            <person name="Henrissat B."/>
            <person name="Hainaut M."/>
            <person name="Grigoriev I.V."/>
            <person name="Hibbett D.S."/>
        </authorList>
    </citation>
    <scope>NUCLEOTIDE SEQUENCE [LARGE SCALE GENOMIC DNA]</scope>
    <source>
        <strain evidence="4 5">TC161</strain>
    </source>
</reference>
<evidence type="ECO:0000313" key="4">
    <source>
        <dbReference type="EMBL" id="KZF26833.1"/>
    </source>
</evidence>
<dbReference type="Proteomes" id="UP000076632">
    <property type="component" value="Unassembled WGS sequence"/>
</dbReference>
<sequence>MALPPDVEAAYTKIIDSILAESDLNTISEKRIRKGLQAAVDHDITPQKNEIKQLILARFDKASERAFAADATVDGSGAQSNGHATATTEAHRSSDEPSSPPPSKHKREHDSVEYPEESAPPAKKKKQDLIDEDAVFAAKLQAEENSRARPTRAGATRRKPVVNKKKSSTKKKSSNKVASDGSDAGSGSDDEGKDEKKVNRTGGFHKPLLLSPALSELVGGETSMSRPQIVKNVWAHIKEHGLQDPNDKRQICCDDAMRAVFKQDRVHMFTMNKIINQNVYAMDE</sequence>
<dbReference type="PROSITE" id="PS51925">
    <property type="entry name" value="SWIB_MDM2"/>
    <property type="match status" value="1"/>
</dbReference>
<dbReference type="PANTHER" id="PTHR13844">
    <property type="entry name" value="SWI/SNF-RELATED MATRIX-ASSOCIATED ACTIN-DEPENDENT REGULATOR OF CHROMATIN SUBFAMILY D"/>
    <property type="match status" value="1"/>
</dbReference>
<evidence type="ECO:0000259" key="2">
    <source>
        <dbReference type="PROSITE" id="PS51925"/>
    </source>
</evidence>
<evidence type="ECO:0000259" key="3">
    <source>
        <dbReference type="PROSITE" id="PS51998"/>
    </source>
</evidence>
<protein>
    <submittedName>
        <fullName evidence="4">SWIB-domain-containing protein</fullName>
    </submittedName>
</protein>
<dbReference type="SUPFAM" id="SSF109715">
    <property type="entry name" value="DEK C-terminal domain"/>
    <property type="match status" value="1"/>
</dbReference>
<dbReference type="AlphaFoldDB" id="A0A165JZX7"/>
<evidence type="ECO:0000313" key="5">
    <source>
        <dbReference type="Proteomes" id="UP000076632"/>
    </source>
</evidence>
<dbReference type="InterPro" id="IPR036885">
    <property type="entry name" value="SWIB_MDM2_dom_sf"/>
</dbReference>
<dbReference type="InterPro" id="IPR003121">
    <property type="entry name" value="SWIB_MDM2_domain"/>
</dbReference>